<reference evidence="2 3" key="1">
    <citation type="submission" date="2024-01" db="EMBL/GenBank/DDBJ databases">
        <title>Mesobacterium rodlantinim sp. nov., isolated from shallow sea hydrothermal systems off Kueishantao Island.</title>
        <authorList>
            <person name="Su Z."/>
            <person name="Tang K."/>
        </authorList>
    </citation>
    <scope>NUCLEOTIDE SEQUENCE [LARGE SCALE GENOMIC DNA]</scope>
    <source>
        <strain evidence="2 3">TK19101</strain>
    </source>
</reference>
<accession>A0ABU6HD41</accession>
<protein>
    <submittedName>
        <fullName evidence="2">Uncharacterized protein</fullName>
    </submittedName>
</protein>
<dbReference type="Proteomes" id="UP001348149">
    <property type="component" value="Unassembled WGS sequence"/>
</dbReference>
<feature type="transmembrane region" description="Helical" evidence="1">
    <location>
        <begin position="49"/>
        <end position="70"/>
    </location>
</feature>
<proteinExistence type="predicted"/>
<keyword evidence="1" id="KW-0812">Transmembrane</keyword>
<keyword evidence="1" id="KW-1133">Transmembrane helix</keyword>
<feature type="transmembrane region" description="Helical" evidence="1">
    <location>
        <begin position="6"/>
        <end position="28"/>
    </location>
</feature>
<keyword evidence="3" id="KW-1185">Reference proteome</keyword>
<organism evidence="2 3">
    <name type="scientific">Mesobacterium hydrothermale</name>
    <dbReference type="NCBI Taxonomy" id="3111907"/>
    <lineage>
        <taxon>Bacteria</taxon>
        <taxon>Pseudomonadati</taxon>
        <taxon>Pseudomonadota</taxon>
        <taxon>Alphaproteobacteria</taxon>
        <taxon>Rhodobacterales</taxon>
        <taxon>Roseobacteraceae</taxon>
        <taxon>Mesobacterium</taxon>
    </lineage>
</organism>
<evidence type="ECO:0000256" key="1">
    <source>
        <dbReference type="SAM" id="Phobius"/>
    </source>
</evidence>
<sequence>MPILIWTGTGIALLGLIGLVLSIVKVASARRANLSDDEMREAVRKAMPLNMGGLFVAVIGLMAVIVGVFLG</sequence>
<dbReference type="RefSeq" id="WP_326296000.1">
    <property type="nucleotide sequence ID" value="NZ_JAYLLH010000003.1"/>
</dbReference>
<dbReference type="EMBL" id="JAYLLH010000003">
    <property type="protein sequence ID" value="MEC3860377.1"/>
    <property type="molecule type" value="Genomic_DNA"/>
</dbReference>
<name>A0ABU6HD41_9RHOB</name>
<gene>
    <name evidence="2" type="ORF">VK792_03700</name>
</gene>
<comment type="caution">
    <text evidence="2">The sequence shown here is derived from an EMBL/GenBank/DDBJ whole genome shotgun (WGS) entry which is preliminary data.</text>
</comment>
<keyword evidence="1" id="KW-0472">Membrane</keyword>
<evidence type="ECO:0000313" key="2">
    <source>
        <dbReference type="EMBL" id="MEC3860377.1"/>
    </source>
</evidence>
<evidence type="ECO:0000313" key="3">
    <source>
        <dbReference type="Proteomes" id="UP001348149"/>
    </source>
</evidence>